<organism evidence="3 4">
    <name type="scientific">Polyangium fumosum</name>
    <dbReference type="NCBI Taxonomy" id="889272"/>
    <lineage>
        <taxon>Bacteria</taxon>
        <taxon>Pseudomonadati</taxon>
        <taxon>Myxococcota</taxon>
        <taxon>Polyangia</taxon>
        <taxon>Polyangiales</taxon>
        <taxon>Polyangiaceae</taxon>
        <taxon>Polyangium</taxon>
    </lineage>
</organism>
<comment type="caution">
    <text evidence="3">The sequence shown here is derived from an EMBL/GenBank/DDBJ whole genome shotgun (WGS) entry which is preliminary data.</text>
</comment>
<sequence length="169" mass="18535">MSRARILAALTFLVLLPAAKADPPAPAAEEEKPIDFEPIPIEEGTPKPPTPAEWQNATRVRITRKGPRAEHCRAWRTRGWLKIHCDAQTTAASLVGGTNRGVSLWMPEPKEGLPAPPSGQVMFPIKPGDRRIFELFSFGETYGGSMVSPGLVLQEHWIEGEPAPTLVLR</sequence>
<gene>
    <name evidence="3" type="ORF">E8A74_48235</name>
</gene>
<evidence type="ECO:0000313" key="3">
    <source>
        <dbReference type="EMBL" id="TKC94606.1"/>
    </source>
</evidence>
<accession>A0A4U1IKX6</accession>
<name>A0A4U1IKX6_9BACT</name>
<evidence type="ECO:0000256" key="2">
    <source>
        <dbReference type="SAM" id="SignalP"/>
    </source>
</evidence>
<feature type="signal peptide" evidence="2">
    <location>
        <begin position="1"/>
        <end position="21"/>
    </location>
</feature>
<dbReference type="EMBL" id="SSMQ01000108">
    <property type="protein sequence ID" value="TKC94606.1"/>
    <property type="molecule type" value="Genomic_DNA"/>
</dbReference>
<feature type="region of interest" description="Disordered" evidence="1">
    <location>
        <begin position="23"/>
        <end position="53"/>
    </location>
</feature>
<keyword evidence="2" id="KW-0732">Signal</keyword>
<dbReference type="AlphaFoldDB" id="A0A4U1IKX6"/>
<evidence type="ECO:0000256" key="1">
    <source>
        <dbReference type="SAM" id="MobiDB-lite"/>
    </source>
</evidence>
<evidence type="ECO:0000313" key="4">
    <source>
        <dbReference type="Proteomes" id="UP000309215"/>
    </source>
</evidence>
<dbReference type="Proteomes" id="UP000309215">
    <property type="component" value="Unassembled WGS sequence"/>
</dbReference>
<reference evidence="3 4" key="1">
    <citation type="submission" date="2019-04" db="EMBL/GenBank/DDBJ databases">
        <authorList>
            <person name="Li Y."/>
            <person name="Wang J."/>
        </authorList>
    </citation>
    <scope>NUCLEOTIDE SEQUENCE [LARGE SCALE GENOMIC DNA]</scope>
    <source>
        <strain evidence="3 4">DSM 14668</strain>
    </source>
</reference>
<feature type="chain" id="PRO_5020313978" evidence="2">
    <location>
        <begin position="22"/>
        <end position="169"/>
    </location>
</feature>
<dbReference type="OrthoDB" id="5513022at2"/>
<keyword evidence="4" id="KW-1185">Reference proteome</keyword>
<dbReference type="RefSeq" id="WP_136935961.1">
    <property type="nucleotide sequence ID" value="NZ_SSMQ01000108.1"/>
</dbReference>
<protein>
    <submittedName>
        <fullName evidence="3">Uncharacterized protein</fullName>
    </submittedName>
</protein>
<proteinExistence type="predicted"/>